<evidence type="ECO:0000313" key="2">
    <source>
        <dbReference type="EMBL" id="OAA60694.1"/>
    </source>
</evidence>
<keyword evidence="3" id="KW-1185">Reference proteome</keyword>
<dbReference type="Proteomes" id="UP000076744">
    <property type="component" value="Unassembled WGS sequence"/>
</dbReference>
<sequence>MASTKLIKSRNMPKPAAKKPTGLLDLPLELQIMIFKRVLDEPILWDRQHRNGCRFRPTRTNVMAQPPFMSQRVFVDAEYALHCGPYDAPKGFSLAETWTACKCAKRRGVNLLAVNRHIFWVARPLLWSKTTFCFFDATEFAACIAVTTPGSRGLIRSVSVQTFRGLVGWQDYRVCLRSKFPDGRDRPSGVFPYKQKCVKAMWRALLEMPELENLGIPWQYLTTEVFDSMDAAQLVQSHQYLEGLGELELTHFGLHGGNLDPDDEPGDFWVELFDGKCLSSLAGWSHRVQLAPWLKQEAAPGAPGAYPPPFPENLTSLQEGVVEDCEEDVYAEVRNHVMVQDHNTFKARGICWTRPRDDILASDGRLDLDTFHGQLISFKLYNMPLSKDACEKQRAARAARFDEGAECGKQSHRGSRRRSPELSLINCFDRMCMDEYNYSTRGLTPNTPVYEEIMAPAVAAKPVKSKRVRVKKNRRGSKGKQE</sequence>
<dbReference type="OrthoDB" id="62952at2759"/>
<dbReference type="GeneID" id="30022025"/>
<name>A0A167TKI8_CORFA</name>
<dbReference type="RefSeq" id="XP_018703365.1">
    <property type="nucleotide sequence ID" value="XM_018849338.1"/>
</dbReference>
<accession>A0A167TKI8</accession>
<feature type="compositionally biased region" description="Basic residues" evidence="1">
    <location>
        <begin position="463"/>
        <end position="482"/>
    </location>
</feature>
<gene>
    <name evidence="2" type="ORF">ISF_05733</name>
</gene>
<feature type="region of interest" description="Disordered" evidence="1">
    <location>
        <begin position="461"/>
        <end position="482"/>
    </location>
</feature>
<protein>
    <submittedName>
        <fullName evidence="2">Uncharacterized protein</fullName>
    </submittedName>
</protein>
<comment type="caution">
    <text evidence="2">The sequence shown here is derived from an EMBL/GenBank/DDBJ whole genome shotgun (WGS) entry which is preliminary data.</text>
</comment>
<dbReference type="AlphaFoldDB" id="A0A167TKI8"/>
<dbReference type="STRING" id="1081104.A0A167TKI8"/>
<proteinExistence type="predicted"/>
<organism evidence="2 3">
    <name type="scientific">Cordyceps fumosorosea (strain ARSEF 2679)</name>
    <name type="common">Isaria fumosorosea</name>
    <dbReference type="NCBI Taxonomy" id="1081104"/>
    <lineage>
        <taxon>Eukaryota</taxon>
        <taxon>Fungi</taxon>
        <taxon>Dikarya</taxon>
        <taxon>Ascomycota</taxon>
        <taxon>Pezizomycotina</taxon>
        <taxon>Sordariomycetes</taxon>
        <taxon>Hypocreomycetidae</taxon>
        <taxon>Hypocreales</taxon>
        <taxon>Cordycipitaceae</taxon>
        <taxon>Cordyceps</taxon>
    </lineage>
</organism>
<dbReference type="EMBL" id="AZHB01000014">
    <property type="protein sequence ID" value="OAA60694.1"/>
    <property type="molecule type" value="Genomic_DNA"/>
</dbReference>
<evidence type="ECO:0000313" key="3">
    <source>
        <dbReference type="Proteomes" id="UP000076744"/>
    </source>
</evidence>
<reference evidence="2 3" key="1">
    <citation type="journal article" date="2016" name="Genome Biol. Evol.">
        <title>Divergent and convergent evolution of fungal pathogenicity.</title>
        <authorList>
            <person name="Shang Y."/>
            <person name="Xiao G."/>
            <person name="Zheng P."/>
            <person name="Cen K."/>
            <person name="Zhan S."/>
            <person name="Wang C."/>
        </authorList>
    </citation>
    <scope>NUCLEOTIDE SEQUENCE [LARGE SCALE GENOMIC DNA]</scope>
    <source>
        <strain evidence="2 3">ARSEF 2679</strain>
    </source>
</reference>
<evidence type="ECO:0000256" key="1">
    <source>
        <dbReference type="SAM" id="MobiDB-lite"/>
    </source>
</evidence>